<dbReference type="AlphaFoldDB" id="A0A4U5LTC2"/>
<reference evidence="3 4" key="2">
    <citation type="journal article" date="2019" name="G3 (Bethesda)">
        <title>Hybrid Assembly of the Genome of the Entomopathogenic Nematode Steinernema carpocapsae Identifies the X-Chromosome.</title>
        <authorList>
            <person name="Serra L."/>
            <person name="Macchietto M."/>
            <person name="Macias-Munoz A."/>
            <person name="McGill C.J."/>
            <person name="Rodriguez I.M."/>
            <person name="Rodriguez B."/>
            <person name="Murad R."/>
            <person name="Mortazavi A."/>
        </authorList>
    </citation>
    <scope>NUCLEOTIDE SEQUENCE [LARGE SCALE GENOMIC DNA]</scope>
    <source>
        <strain evidence="3 4">ALL</strain>
    </source>
</reference>
<evidence type="ECO:0000313" key="3">
    <source>
        <dbReference type="EMBL" id="TKR59311.1"/>
    </source>
</evidence>
<protein>
    <recommendedName>
        <fullName evidence="2">IMD domain-containing protein</fullName>
    </recommendedName>
</protein>
<dbReference type="GO" id="GO:0005543">
    <property type="term" value="F:phospholipid binding"/>
    <property type="evidence" value="ECO:0007669"/>
    <property type="project" value="TreeGrafter"/>
</dbReference>
<dbReference type="OrthoDB" id="10061327at2759"/>
<reference evidence="3 4" key="1">
    <citation type="journal article" date="2015" name="Genome Biol.">
        <title>Comparative genomics of Steinernema reveals deeply conserved gene regulatory networks.</title>
        <authorList>
            <person name="Dillman A.R."/>
            <person name="Macchietto M."/>
            <person name="Porter C.F."/>
            <person name="Rogers A."/>
            <person name="Williams B."/>
            <person name="Antoshechkin I."/>
            <person name="Lee M.M."/>
            <person name="Goodwin Z."/>
            <person name="Lu X."/>
            <person name="Lewis E.E."/>
            <person name="Goodrich-Blair H."/>
            <person name="Stock S.P."/>
            <person name="Adams B.J."/>
            <person name="Sternberg P.W."/>
            <person name="Mortazavi A."/>
        </authorList>
    </citation>
    <scope>NUCLEOTIDE SEQUENCE [LARGE SCALE GENOMIC DNA]</scope>
    <source>
        <strain evidence="3 4">ALL</strain>
    </source>
</reference>
<dbReference type="PANTHER" id="PTHR15708:SF4">
    <property type="entry name" value="FI21477P1-RELATED"/>
    <property type="match status" value="1"/>
</dbReference>
<accession>A0A4U5LTC2</accession>
<dbReference type="Gene3D" id="1.20.1270.60">
    <property type="entry name" value="Arfaptin homology (AH) domain/BAR domain"/>
    <property type="match status" value="1"/>
</dbReference>
<dbReference type="GO" id="GO:0015629">
    <property type="term" value="C:actin cytoskeleton"/>
    <property type="evidence" value="ECO:0007669"/>
    <property type="project" value="TreeGrafter"/>
</dbReference>
<evidence type="ECO:0000313" key="4">
    <source>
        <dbReference type="Proteomes" id="UP000298663"/>
    </source>
</evidence>
<dbReference type="Proteomes" id="UP000298663">
    <property type="component" value="Unassembled WGS sequence"/>
</dbReference>
<dbReference type="GO" id="GO:0007009">
    <property type="term" value="P:plasma membrane organization"/>
    <property type="evidence" value="ECO:0007669"/>
    <property type="project" value="InterPro"/>
</dbReference>
<gene>
    <name evidence="3" type="ORF">L596_029001</name>
</gene>
<name>A0A4U5LTC2_STECR</name>
<dbReference type="InterPro" id="IPR027267">
    <property type="entry name" value="AH/BAR_dom_sf"/>
</dbReference>
<dbReference type="STRING" id="34508.A0A4U5LTC2"/>
<dbReference type="GO" id="GO:0030031">
    <property type="term" value="P:cell projection assembly"/>
    <property type="evidence" value="ECO:0007669"/>
    <property type="project" value="TreeGrafter"/>
</dbReference>
<feature type="compositionally biased region" description="Low complexity" evidence="1">
    <location>
        <begin position="465"/>
        <end position="479"/>
    </location>
</feature>
<feature type="compositionally biased region" description="Polar residues" evidence="1">
    <location>
        <begin position="450"/>
        <end position="459"/>
    </location>
</feature>
<comment type="caution">
    <text evidence="3">The sequence shown here is derived from an EMBL/GenBank/DDBJ whole genome shotgun (WGS) entry which is preliminary data.</text>
</comment>
<dbReference type="SUPFAM" id="SSF103657">
    <property type="entry name" value="BAR/IMD domain-like"/>
    <property type="match status" value="1"/>
</dbReference>
<evidence type="ECO:0000256" key="1">
    <source>
        <dbReference type="SAM" id="MobiDB-lite"/>
    </source>
</evidence>
<dbReference type="GO" id="GO:0009898">
    <property type="term" value="C:cytoplasmic side of plasma membrane"/>
    <property type="evidence" value="ECO:0007669"/>
    <property type="project" value="TreeGrafter"/>
</dbReference>
<feature type="region of interest" description="Disordered" evidence="1">
    <location>
        <begin position="231"/>
        <end position="254"/>
    </location>
</feature>
<feature type="region of interest" description="Disordered" evidence="1">
    <location>
        <begin position="426"/>
        <end position="494"/>
    </location>
</feature>
<feature type="domain" description="IMD" evidence="2">
    <location>
        <begin position="15"/>
        <end position="144"/>
    </location>
</feature>
<dbReference type="GO" id="GO:0003779">
    <property type="term" value="F:actin binding"/>
    <property type="evidence" value="ECO:0007669"/>
    <property type="project" value="InterPro"/>
</dbReference>
<evidence type="ECO:0000259" key="2">
    <source>
        <dbReference type="Pfam" id="PF08397"/>
    </source>
</evidence>
<feature type="compositionally biased region" description="Low complexity" evidence="1">
    <location>
        <begin position="236"/>
        <end position="251"/>
    </location>
</feature>
<dbReference type="InterPro" id="IPR030127">
    <property type="entry name" value="MTSS1/MTSS2"/>
</dbReference>
<dbReference type="InterPro" id="IPR013606">
    <property type="entry name" value="I-BAR_dom"/>
</dbReference>
<organism evidence="3 4">
    <name type="scientific">Steinernema carpocapsae</name>
    <name type="common">Entomopathogenic nematode</name>
    <dbReference type="NCBI Taxonomy" id="34508"/>
    <lineage>
        <taxon>Eukaryota</taxon>
        <taxon>Metazoa</taxon>
        <taxon>Ecdysozoa</taxon>
        <taxon>Nematoda</taxon>
        <taxon>Chromadorea</taxon>
        <taxon>Rhabditida</taxon>
        <taxon>Tylenchina</taxon>
        <taxon>Panagrolaimomorpha</taxon>
        <taxon>Strongyloidoidea</taxon>
        <taxon>Steinernematidae</taxon>
        <taxon>Steinernema</taxon>
    </lineage>
</organism>
<keyword evidence="4" id="KW-1185">Reference proteome</keyword>
<dbReference type="EMBL" id="AZBU02000012">
    <property type="protein sequence ID" value="TKR59311.1"/>
    <property type="molecule type" value="Genomic_DNA"/>
</dbReference>
<dbReference type="PANTHER" id="PTHR15708">
    <property type="entry name" value="ACTIN BUNDLING/MISSING IN METASTASIS-RELATED"/>
    <property type="match status" value="1"/>
</dbReference>
<sequence length="494" mass="54167">MNLDSDVASMASLIQIIMHDMKALPGAFDVVHNKALKLSVQINTMLTAFNGFIEAVQSISDLANNLKGASRDIGASLTRFSMRQRGVEEYFRQLAKSLSDQFGAVVNHDRRRADVKQVLHDLDRRHQKVAKKRRHVSKKNSTEEFRDAEILEYREICTELLRAQRSQFLWFNSLLVPVLNAQLTLFEEATNVRQVRDALELSRDAVTDNVITNLLDDLSLHSSFADGSAWHQRLGSPTRRSSQQTPSPTSSLATWNTTVSDAVDIYARPHTISAAAMGDGPKRASITQFNYGPVATAGKPPLPRAPSAPQGIAGVVCNNSTLNPPQACSGPQRPMSLNGQEAIDGSGMTTPSNDKEFLETLKEIRKLGAELNSYDVYTQPQHLQQAQMAAAQGYVQYRPMINMDLNASMLSVASVDSTLRGGGTVRIRNGHCNQGPPCSYRPPPPERRNSTIQAASTAAPSIADIRSAISSTNNSRTSSTQDLSMPLPPPPFYR</sequence>
<proteinExistence type="predicted"/>
<dbReference type="Pfam" id="PF08397">
    <property type="entry name" value="IMD"/>
    <property type="match status" value="1"/>
</dbReference>